<evidence type="ECO:0000313" key="9">
    <source>
        <dbReference type="Proteomes" id="UP000316626"/>
    </source>
</evidence>
<dbReference type="Proteomes" id="UP000316626">
    <property type="component" value="Unassembled WGS sequence"/>
</dbReference>
<comment type="similarity">
    <text evidence="4">Belongs to the SIMIBI class G3E GTPase family. ZNG1 subfamily.</text>
</comment>
<evidence type="ECO:0000256" key="3">
    <source>
        <dbReference type="ARBA" id="ARBA00023186"/>
    </source>
</evidence>
<dbReference type="InterPro" id="IPR036627">
    <property type="entry name" value="CobW-likC_sf"/>
</dbReference>
<evidence type="ECO:0000259" key="6">
    <source>
        <dbReference type="Pfam" id="PF02492"/>
    </source>
</evidence>
<evidence type="ECO:0000256" key="2">
    <source>
        <dbReference type="ARBA" id="ARBA00022801"/>
    </source>
</evidence>
<gene>
    <name evidence="8" type="ORF">FG384_15740</name>
</gene>
<dbReference type="Gene3D" id="3.30.1220.10">
    <property type="entry name" value="CobW-like, C-terminal domain"/>
    <property type="match status" value="1"/>
</dbReference>
<keyword evidence="2" id="KW-0378">Hydrolase</keyword>
<comment type="caution">
    <text evidence="8">The sequence shown here is derived from an EMBL/GenBank/DDBJ whole genome shotgun (WGS) entry which is preliminary data.</text>
</comment>
<accession>A0A544TMM5</accession>
<feature type="domain" description="CobW C-terminal" evidence="7">
    <location>
        <begin position="254"/>
        <end position="324"/>
    </location>
</feature>
<evidence type="ECO:0000256" key="4">
    <source>
        <dbReference type="ARBA" id="ARBA00034320"/>
    </source>
</evidence>
<proteinExistence type="inferred from homology"/>
<keyword evidence="9" id="KW-1185">Reference proteome</keyword>
<keyword evidence="1" id="KW-0547">Nucleotide-binding</keyword>
<dbReference type="PANTHER" id="PTHR13748:SF62">
    <property type="entry name" value="COBW DOMAIN-CONTAINING PROTEIN"/>
    <property type="match status" value="1"/>
</dbReference>
<dbReference type="PANTHER" id="PTHR13748">
    <property type="entry name" value="COBW-RELATED"/>
    <property type="match status" value="1"/>
</dbReference>
<dbReference type="InterPro" id="IPR027417">
    <property type="entry name" value="P-loop_NTPase"/>
</dbReference>
<dbReference type="CDD" id="cd03112">
    <property type="entry name" value="CobW-like"/>
    <property type="match status" value="1"/>
</dbReference>
<dbReference type="InterPro" id="IPR003495">
    <property type="entry name" value="CobW/HypB/UreG_nucleotide-bd"/>
</dbReference>
<comment type="catalytic activity">
    <reaction evidence="5">
        <text>GTP + H2O = GDP + phosphate + H(+)</text>
        <dbReference type="Rhea" id="RHEA:19669"/>
        <dbReference type="ChEBI" id="CHEBI:15377"/>
        <dbReference type="ChEBI" id="CHEBI:15378"/>
        <dbReference type="ChEBI" id="CHEBI:37565"/>
        <dbReference type="ChEBI" id="CHEBI:43474"/>
        <dbReference type="ChEBI" id="CHEBI:58189"/>
    </reaction>
    <physiologicalReaction direction="left-to-right" evidence="5">
        <dbReference type="Rhea" id="RHEA:19670"/>
    </physiologicalReaction>
</comment>
<dbReference type="AlphaFoldDB" id="A0A544TMM5"/>
<dbReference type="GO" id="GO:0005737">
    <property type="term" value="C:cytoplasm"/>
    <property type="evidence" value="ECO:0007669"/>
    <property type="project" value="TreeGrafter"/>
</dbReference>
<dbReference type="Pfam" id="PF07683">
    <property type="entry name" value="CobW_C"/>
    <property type="match status" value="1"/>
</dbReference>
<dbReference type="Gene3D" id="3.40.50.300">
    <property type="entry name" value="P-loop containing nucleotide triphosphate hydrolases"/>
    <property type="match status" value="1"/>
</dbReference>
<name>A0A544TMM5_9BACI</name>
<dbReference type="OrthoDB" id="9808822at2"/>
<dbReference type="InterPro" id="IPR051316">
    <property type="entry name" value="Zinc-reg_GTPase_activator"/>
</dbReference>
<keyword evidence="3" id="KW-0143">Chaperone</keyword>
<dbReference type="GO" id="GO:0016787">
    <property type="term" value="F:hydrolase activity"/>
    <property type="evidence" value="ECO:0007669"/>
    <property type="project" value="UniProtKB-KW"/>
</dbReference>
<feature type="domain" description="CobW/HypB/UreG nucleotide-binding" evidence="6">
    <location>
        <begin position="21"/>
        <end position="206"/>
    </location>
</feature>
<evidence type="ECO:0000313" key="8">
    <source>
        <dbReference type="EMBL" id="TQR18697.1"/>
    </source>
</evidence>
<dbReference type="Pfam" id="PF02492">
    <property type="entry name" value="cobW"/>
    <property type="match status" value="1"/>
</dbReference>
<evidence type="ECO:0000256" key="1">
    <source>
        <dbReference type="ARBA" id="ARBA00022741"/>
    </source>
</evidence>
<dbReference type="EMBL" id="VDGI01000019">
    <property type="protein sequence ID" value="TQR18697.1"/>
    <property type="molecule type" value="Genomic_DNA"/>
</dbReference>
<reference evidence="8 9" key="1">
    <citation type="submission" date="2019-06" db="EMBL/GenBank/DDBJ databases">
        <title>Psychrobacillus vulpis sp. nov., a new species isolated from feces of a red fox that inhabits in The Tablas de Daimiel Natural Park, Albacete, Spain.</title>
        <authorList>
            <person name="Rodriguez M."/>
            <person name="Reina J.C."/>
            <person name="Bejar V."/>
            <person name="Llamas I."/>
        </authorList>
    </citation>
    <scope>NUCLEOTIDE SEQUENCE [LARGE SCALE GENOMIC DNA]</scope>
    <source>
        <strain evidence="8 9">Z8</strain>
    </source>
</reference>
<organism evidence="8 9">
    <name type="scientific">Psychrobacillus vulpis</name>
    <dbReference type="NCBI Taxonomy" id="2325572"/>
    <lineage>
        <taxon>Bacteria</taxon>
        <taxon>Bacillati</taxon>
        <taxon>Bacillota</taxon>
        <taxon>Bacilli</taxon>
        <taxon>Bacillales</taxon>
        <taxon>Bacillaceae</taxon>
        <taxon>Psychrobacillus</taxon>
    </lineage>
</organism>
<dbReference type="InterPro" id="IPR011629">
    <property type="entry name" value="CobW-like_C"/>
</dbReference>
<evidence type="ECO:0000259" key="7">
    <source>
        <dbReference type="Pfam" id="PF07683"/>
    </source>
</evidence>
<dbReference type="GO" id="GO:0000166">
    <property type="term" value="F:nucleotide binding"/>
    <property type="evidence" value="ECO:0007669"/>
    <property type="project" value="UniProtKB-KW"/>
</dbReference>
<evidence type="ECO:0000256" key="5">
    <source>
        <dbReference type="ARBA" id="ARBA00049117"/>
    </source>
</evidence>
<protein>
    <submittedName>
        <fullName evidence="8">GTP-binding protein</fullName>
    </submittedName>
</protein>
<dbReference type="SUPFAM" id="SSF90002">
    <property type="entry name" value="Hypothetical protein YjiA, C-terminal domain"/>
    <property type="match status" value="1"/>
</dbReference>
<dbReference type="SUPFAM" id="SSF52540">
    <property type="entry name" value="P-loop containing nucleoside triphosphate hydrolases"/>
    <property type="match status" value="1"/>
</dbReference>
<sequence length="335" mass="38383">MFTEVIKLEKRDTMDNKQKIPVYVLSGFLGSGKTTILLNMLEHCKNKGQQPGIILNELGEENVEGHLFKDEKVVELLNGCICCTIQDDLKETMDELIAEMDKSPIDILFIEGTGVANPLEIQEALLSKPYIDQFEIMSIITVLDASQYLEYQSVFSSSAEVRKLMKEQMVCGSLLLLNKTDLIRQDQLDKVILKITKIVGPEKEIVKCVYGRIGTEKLFERKFQSISVNQQRSNIDYHHHHSTVQAIKVEDFPALPQKTFEKWLNQLPNNVLRGKGFVKFEKSHQLYSFQYASKKANFTPVPANLNKKPIIILIGMGINNEQINYHYKQLFEQKL</sequence>